<feature type="compositionally biased region" description="Basic and acidic residues" evidence="1">
    <location>
        <begin position="458"/>
        <end position="470"/>
    </location>
</feature>
<sequence length="1147" mass="127897">MASPFKRLGRAIDNLKGGMRHWRLGSAVLPAGMIQSSKPQQILAHPKTGQLILQGMTIQPKEGMYSVFSMDDVEILVRYSKVLAYRLPQAPAWKGTEMVYVSPKLDAFNLNMGASFTVFVGPVHYLVTVIERLPKAPPISPPVEHTCPPEELNSNTLDIADPRPDDQGRQLHSQFPLPPNVTAFQSYTAHRMDPTPQSNIERVRPTFTNPFQPIIGSENTLGQSASSKEPIPISPKTPNNNVLTHGSALNRIPLTPISPLDLKDGINHSKKENKHRPTTDGIAKQSPTTTMKSQRQKTSPSSKKASQHLFEHRVRMAEQPPIKSESRKTFPVPKRPQSLALSEHRPPTGIDRDNRTKPDSPGSRNEWFSSTTNASSYSNYGEVAIRAEADNSKTHSIATDGSYKSPSKGKTTYSKPPPKILPAQSSASSSRNPYLERERNETRMLKPKLKQPQSVSISEEHHDFRGHTKEQSWNPSQHSHIQRVPLKSQANPLSRQGSSPLPPLHDENDEIFVPDTIQRNVLPIGHGKPPEFGASASGWATPHLYSGVLSDDLPQKQRKGKERAIESSYAKKLRMDKLMKFGGEESDENKYCVRGSQRKLVLAFDIGTTYSGISYCILDPGQAPQIKGVTRFPAHEQISGASKIPTIIYYDPTGKVRAVGAEATREGVYEEAEEGHWVKTEWFKFHLRSKYGDDITEKIPPLPLNKTVVDVFSDFLRYLWECAKAYIQDVHANGPDLWESVEKNTQFVLSHPNGWEGPEQSQMRRAIVNAGLVPDTTGGHSRVSFVTEGEASLHFAVNSGVFTRALRNGEGAVIVDAGGGTIDLSTYIRLTPEKLSLAMSTFAEISIPRGYFHGSVFVTVRAREFIASTLEGSNFTGDLNHITSCFDKTTKLRFAKSDVAKFFQPSIDCITEAIQEQIKHSTATISHIVLVGGFAASDWLFNELRRSPSLHGLNILRPENHVNKAVSDGAISFFVDHFVTARVSRVVYGVKTRRRFDKENPEHQERAHKMYIDAAGQEKLREGFDVINVQIPESKEFRLKGFRTTGLEKRVAQKLSVDIWVYRGQLEKPRWLDVDATNFTRLCGVDAYVSHIPLEPLINKEGATYFRSPSFSVLLSFGLTEITASIAWDEDGVEKRTSAVIIYDQDM</sequence>
<dbReference type="AlphaFoldDB" id="A0A0C3C287"/>
<dbReference type="InterPro" id="IPR043129">
    <property type="entry name" value="ATPase_NBD"/>
</dbReference>
<feature type="compositionally biased region" description="Polar residues" evidence="1">
    <location>
        <begin position="423"/>
        <end position="432"/>
    </location>
</feature>
<evidence type="ECO:0000313" key="3">
    <source>
        <dbReference type="Proteomes" id="UP000053424"/>
    </source>
</evidence>
<feature type="compositionally biased region" description="Basic and acidic residues" evidence="1">
    <location>
        <begin position="434"/>
        <end position="444"/>
    </location>
</feature>
<reference evidence="2 3" key="1">
    <citation type="submission" date="2014-04" db="EMBL/GenBank/DDBJ databases">
        <authorList>
            <consortium name="DOE Joint Genome Institute"/>
            <person name="Kuo A."/>
            <person name="Gay G."/>
            <person name="Dore J."/>
            <person name="Kohler A."/>
            <person name="Nagy L.G."/>
            <person name="Floudas D."/>
            <person name="Copeland A."/>
            <person name="Barry K.W."/>
            <person name="Cichocki N."/>
            <person name="Veneault-Fourrey C."/>
            <person name="LaButti K."/>
            <person name="Lindquist E.A."/>
            <person name="Lipzen A."/>
            <person name="Lundell T."/>
            <person name="Morin E."/>
            <person name="Murat C."/>
            <person name="Sun H."/>
            <person name="Tunlid A."/>
            <person name="Henrissat B."/>
            <person name="Grigoriev I.V."/>
            <person name="Hibbett D.S."/>
            <person name="Martin F."/>
            <person name="Nordberg H.P."/>
            <person name="Cantor M.N."/>
            <person name="Hua S.X."/>
        </authorList>
    </citation>
    <scope>NUCLEOTIDE SEQUENCE [LARGE SCALE GENOMIC DNA]</scope>
    <source>
        <strain evidence="3">h7</strain>
    </source>
</reference>
<proteinExistence type="predicted"/>
<accession>A0A0C3C287</accession>
<dbReference type="OrthoDB" id="2963168at2759"/>
<reference evidence="3" key="2">
    <citation type="submission" date="2015-01" db="EMBL/GenBank/DDBJ databases">
        <title>Evolutionary Origins and Diversification of the Mycorrhizal Mutualists.</title>
        <authorList>
            <consortium name="DOE Joint Genome Institute"/>
            <consortium name="Mycorrhizal Genomics Consortium"/>
            <person name="Kohler A."/>
            <person name="Kuo A."/>
            <person name="Nagy L.G."/>
            <person name="Floudas D."/>
            <person name="Copeland A."/>
            <person name="Barry K.W."/>
            <person name="Cichocki N."/>
            <person name="Veneault-Fourrey C."/>
            <person name="LaButti K."/>
            <person name="Lindquist E.A."/>
            <person name="Lipzen A."/>
            <person name="Lundell T."/>
            <person name="Morin E."/>
            <person name="Murat C."/>
            <person name="Riley R."/>
            <person name="Ohm R."/>
            <person name="Sun H."/>
            <person name="Tunlid A."/>
            <person name="Henrissat B."/>
            <person name="Grigoriev I.V."/>
            <person name="Hibbett D.S."/>
            <person name="Martin F."/>
        </authorList>
    </citation>
    <scope>NUCLEOTIDE SEQUENCE [LARGE SCALE GENOMIC DNA]</scope>
    <source>
        <strain evidence="3">h7</strain>
    </source>
</reference>
<dbReference type="HOGENOM" id="CLU_276942_0_0_1"/>
<dbReference type="PANTHER" id="PTHR14187:SF5">
    <property type="entry name" value="HEAT SHOCK 70 KDA PROTEIN 12A"/>
    <property type="match status" value="1"/>
</dbReference>
<feature type="region of interest" description="Disordered" evidence="1">
    <location>
        <begin position="391"/>
        <end position="482"/>
    </location>
</feature>
<dbReference type="EMBL" id="KN831795">
    <property type="protein sequence ID" value="KIM37736.1"/>
    <property type="molecule type" value="Genomic_DNA"/>
</dbReference>
<organism evidence="2 3">
    <name type="scientific">Hebeloma cylindrosporum</name>
    <dbReference type="NCBI Taxonomy" id="76867"/>
    <lineage>
        <taxon>Eukaryota</taxon>
        <taxon>Fungi</taxon>
        <taxon>Dikarya</taxon>
        <taxon>Basidiomycota</taxon>
        <taxon>Agaricomycotina</taxon>
        <taxon>Agaricomycetes</taxon>
        <taxon>Agaricomycetidae</taxon>
        <taxon>Agaricales</taxon>
        <taxon>Agaricineae</taxon>
        <taxon>Hymenogastraceae</taxon>
        <taxon>Hebeloma</taxon>
    </lineage>
</organism>
<dbReference type="CDD" id="cd10170">
    <property type="entry name" value="ASKHA_NBD_HSP70"/>
    <property type="match status" value="1"/>
</dbReference>
<feature type="compositionally biased region" description="Polar residues" evidence="1">
    <location>
        <begin position="285"/>
        <end position="304"/>
    </location>
</feature>
<dbReference type="Proteomes" id="UP000053424">
    <property type="component" value="Unassembled WGS sequence"/>
</dbReference>
<name>A0A0C3C287_HEBCY</name>
<evidence type="ECO:0000256" key="1">
    <source>
        <dbReference type="SAM" id="MobiDB-lite"/>
    </source>
</evidence>
<feature type="region of interest" description="Disordered" evidence="1">
    <location>
        <begin position="215"/>
        <end position="375"/>
    </location>
</feature>
<feature type="compositionally biased region" description="Basic and acidic residues" evidence="1">
    <location>
        <begin position="261"/>
        <end position="278"/>
    </location>
</feature>
<dbReference type="Gene3D" id="3.30.420.40">
    <property type="match status" value="1"/>
</dbReference>
<dbReference type="PANTHER" id="PTHR14187">
    <property type="entry name" value="ALPHA KINASE/ELONGATION FACTOR 2 KINASE"/>
    <property type="match status" value="1"/>
</dbReference>
<feature type="compositionally biased region" description="Basic and acidic residues" evidence="1">
    <location>
        <begin position="342"/>
        <end position="358"/>
    </location>
</feature>
<gene>
    <name evidence="2" type="ORF">M413DRAFT_13173</name>
</gene>
<keyword evidence="3" id="KW-1185">Reference proteome</keyword>
<protein>
    <submittedName>
        <fullName evidence="2">Uncharacterized protein</fullName>
    </submittedName>
</protein>
<feature type="compositionally biased region" description="Polar residues" evidence="1">
    <location>
        <begin position="394"/>
        <end position="414"/>
    </location>
</feature>
<evidence type="ECO:0000313" key="2">
    <source>
        <dbReference type="EMBL" id="KIM37736.1"/>
    </source>
</evidence>
<feature type="compositionally biased region" description="Polar residues" evidence="1">
    <location>
        <begin position="215"/>
        <end position="227"/>
    </location>
</feature>
<dbReference type="SUPFAM" id="SSF53067">
    <property type="entry name" value="Actin-like ATPase domain"/>
    <property type="match status" value="2"/>
</dbReference>
<dbReference type="STRING" id="686832.A0A0C3C287"/>